<dbReference type="NCBIfam" id="TIGR00741">
    <property type="entry name" value="yfiA"/>
    <property type="match status" value="1"/>
</dbReference>
<evidence type="ECO:0000313" key="2">
    <source>
        <dbReference type="EMBL" id="BBO20992.1"/>
    </source>
</evidence>
<dbReference type="KEGG" id="ddz:DSYM_16910"/>
<protein>
    <submittedName>
        <fullName evidence="2">Ribosomal subunit interface protein</fullName>
    </submittedName>
</protein>
<organism evidence="2 3">
    <name type="scientific">Candidatus Desulfobacillus denitrificans</name>
    <dbReference type="NCBI Taxonomy" id="2608985"/>
    <lineage>
        <taxon>Bacteria</taxon>
        <taxon>Pseudomonadati</taxon>
        <taxon>Pseudomonadota</taxon>
        <taxon>Betaproteobacteria</taxon>
        <taxon>Candidatus Desulfobacillus</taxon>
    </lineage>
</organism>
<dbReference type="EMBL" id="AP021857">
    <property type="protein sequence ID" value="BBO20992.1"/>
    <property type="molecule type" value="Genomic_DNA"/>
</dbReference>
<feature type="region of interest" description="Disordered" evidence="1">
    <location>
        <begin position="96"/>
        <end position="117"/>
    </location>
</feature>
<reference evidence="2" key="1">
    <citation type="journal article" name="DNA Res.">
        <title>The physiological potential of anammox bacteria as revealed by their core genome structure.</title>
        <authorList>
            <person name="Okubo T."/>
            <person name="Toyoda A."/>
            <person name="Fukuhara K."/>
            <person name="Uchiyama I."/>
            <person name="Harigaya Y."/>
            <person name="Kuroiwa M."/>
            <person name="Suzuki T."/>
            <person name="Murakami Y."/>
            <person name="Suwa Y."/>
            <person name="Takami H."/>
        </authorList>
    </citation>
    <scope>NUCLEOTIDE SEQUENCE</scope>
    <source>
        <strain evidence="2">317325-3</strain>
    </source>
</reference>
<dbReference type="Pfam" id="PF02482">
    <property type="entry name" value="Ribosomal_S30AE"/>
    <property type="match status" value="1"/>
</dbReference>
<feature type="compositionally biased region" description="Basic and acidic residues" evidence="1">
    <location>
        <begin position="96"/>
        <end position="107"/>
    </location>
</feature>
<sequence>MQRPVQITFKAIPHSDAVETHIREKVAKLETFYPNIIGCHVTVELPHKHHHQGKLHNVRIDIKVPGSEIVVNRDKNEDIYVALRDAFDAAKRQVEEYGRRQRGDVKRHASNRQETAD</sequence>
<evidence type="ECO:0000256" key="1">
    <source>
        <dbReference type="SAM" id="MobiDB-lite"/>
    </source>
</evidence>
<gene>
    <name evidence="2" type="ORF">DSYM_16910</name>
</gene>
<dbReference type="SUPFAM" id="SSF69754">
    <property type="entry name" value="Ribosome binding protein Y (YfiA homologue)"/>
    <property type="match status" value="1"/>
</dbReference>
<name>A0A809RN68_9PROT</name>
<dbReference type="Proteomes" id="UP000662914">
    <property type="component" value="Chromosome"/>
</dbReference>
<dbReference type="AlphaFoldDB" id="A0A809RN68"/>
<dbReference type="CDD" id="cd00552">
    <property type="entry name" value="RaiA"/>
    <property type="match status" value="1"/>
</dbReference>
<dbReference type="InterPro" id="IPR003489">
    <property type="entry name" value="RHF/RaiA"/>
</dbReference>
<dbReference type="InterPro" id="IPR036567">
    <property type="entry name" value="RHF-like"/>
</dbReference>
<dbReference type="Gene3D" id="3.30.160.100">
    <property type="entry name" value="Ribosome hibernation promotion factor-like"/>
    <property type="match status" value="1"/>
</dbReference>
<accession>A0A809RN68</accession>
<evidence type="ECO:0000313" key="3">
    <source>
        <dbReference type="Proteomes" id="UP000662914"/>
    </source>
</evidence>
<proteinExistence type="predicted"/>